<dbReference type="AlphaFoldDB" id="A0A7L4YTS0"/>
<dbReference type="SUPFAM" id="SSF51338">
    <property type="entry name" value="Composite domain of metallo-dependent hydrolases"/>
    <property type="match status" value="1"/>
</dbReference>
<dbReference type="InterPro" id="IPR011059">
    <property type="entry name" value="Metal-dep_hydrolase_composite"/>
</dbReference>
<dbReference type="InterPro" id="IPR013108">
    <property type="entry name" value="Amidohydro_3"/>
</dbReference>
<protein>
    <submittedName>
        <fullName evidence="2">Amidohydrolase family protein</fullName>
    </submittedName>
</protein>
<dbReference type="InterPro" id="IPR032466">
    <property type="entry name" value="Metal_Hydrolase"/>
</dbReference>
<dbReference type="GO" id="GO:0016810">
    <property type="term" value="F:hydrolase activity, acting on carbon-nitrogen (but not peptide) bonds"/>
    <property type="evidence" value="ECO:0007669"/>
    <property type="project" value="InterPro"/>
</dbReference>
<dbReference type="Gene3D" id="2.30.40.10">
    <property type="entry name" value="Urease, subunit C, domain 1"/>
    <property type="match status" value="1"/>
</dbReference>
<sequence>MLVTGARIVDLDGPGAGVVCDILVAGGTITGIAPQIAPPAGSEVVAAEGRWAVPGLWDQHVHLGQWAVADRRIDLSATASASDVLTVVRSIDIDQSSEPVLGFGFRSAVWPDAASVRELDAAVGDRAAVLVSGDAHSAWLSSRALITLGLPARDGLIEEREWFEIVPAMTAAFSLEATTADYRRVVEAAHRRGIVGVVDLEFEDGAALWPGRVAAGIDSLRVRGGIYPERLDAALEAGLRSGDVLAGLVEVGPLKIISDGSLGTRTAYCCAPYTDSTGGVGVQNFTLGEMTELLSRAHAAGFEAAVHAIGDAALHDAVLAFEQSGARGSIEHAQLIRRDDLTQLARLGLRASVQPAHLLDDRDIAAVCWADRLDRCYLFASMQRAGVELALGSDAPVAPLDPWLAIDAAVRRTADERDAWLPGERLSARAALAASVDRQRLRVGGRGDVVLLDADPLDSGTDLRTMPVGATVVAGRVVHDGR</sequence>
<reference evidence="2 3" key="1">
    <citation type="journal article" date="2018" name="Int. J. Syst. Evol. Microbiol.">
        <title>Epidermidibacterium keratini gen. nov., sp. nov., a member of the family Sporichthyaceae, isolated from keratin epidermis.</title>
        <authorList>
            <person name="Lee D.G."/>
            <person name="Trujillo M.E."/>
            <person name="Kang S."/>
            <person name="Nam J.J."/>
            <person name="Kim Y.J."/>
        </authorList>
    </citation>
    <scope>NUCLEOTIDE SEQUENCE [LARGE SCALE GENOMIC DNA]</scope>
    <source>
        <strain evidence="2 3">EPI-7</strain>
    </source>
</reference>
<dbReference type="KEGG" id="eke:EK0264_14215"/>
<name>A0A7L4YTS0_9ACTN</name>
<dbReference type="PANTHER" id="PTHR22642">
    <property type="entry name" value="IMIDAZOLONEPROPIONASE"/>
    <property type="match status" value="1"/>
</dbReference>
<dbReference type="Gene3D" id="3.10.310.70">
    <property type="match status" value="1"/>
</dbReference>
<evidence type="ECO:0000259" key="1">
    <source>
        <dbReference type="Pfam" id="PF07969"/>
    </source>
</evidence>
<organism evidence="2 3">
    <name type="scientific">Epidermidibacterium keratini</name>
    <dbReference type="NCBI Taxonomy" id="1891644"/>
    <lineage>
        <taxon>Bacteria</taxon>
        <taxon>Bacillati</taxon>
        <taxon>Actinomycetota</taxon>
        <taxon>Actinomycetes</taxon>
        <taxon>Sporichthyales</taxon>
        <taxon>Sporichthyaceae</taxon>
        <taxon>Epidermidibacterium</taxon>
    </lineage>
</organism>
<dbReference type="SUPFAM" id="SSF51556">
    <property type="entry name" value="Metallo-dependent hydrolases"/>
    <property type="match status" value="1"/>
</dbReference>
<dbReference type="InParanoid" id="A0A7L4YTS0"/>
<evidence type="ECO:0000313" key="2">
    <source>
        <dbReference type="EMBL" id="QHC02458.1"/>
    </source>
</evidence>
<dbReference type="EMBL" id="CP047156">
    <property type="protein sequence ID" value="QHC02458.1"/>
    <property type="molecule type" value="Genomic_DNA"/>
</dbReference>
<dbReference type="OrthoDB" id="3238066at2"/>
<keyword evidence="3" id="KW-1185">Reference proteome</keyword>
<dbReference type="Pfam" id="PF07969">
    <property type="entry name" value="Amidohydro_3"/>
    <property type="match status" value="1"/>
</dbReference>
<feature type="domain" description="Amidohydrolase 3" evidence="1">
    <location>
        <begin position="43"/>
        <end position="479"/>
    </location>
</feature>
<dbReference type="PANTHER" id="PTHR22642:SF2">
    <property type="entry name" value="PROTEIN LONG AFTER FAR-RED 3"/>
    <property type="match status" value="1"/>
</dbReference>
<proteinExistence type="predicted"/>
<keyword evidence="2" id="KW-0378">Hydrolase</keyword>
<dbReference type="Proteomes" id="UP000463857">
    <property type="component" value="Chromosome"/>
</dbReference>
<gene>
    <name evidence="2" type="ORF">EK0264_14215</name>
</gene>
<evidence type="ECO:0000313" key="3">
    <source>
        <dbReference type="Proteomes" id="UP000463857"/>
    </source>
</evidence>
<dbReference type="Gene3D" id="3.20.20.140">
    <property type="entry name" value="Metal-dependent hydrolases"/>
    <property type="match status" value="1"/>
</dbReference>
<accession>A0A7L4YTS0</accession>